<dbReference type="GO" id="GO:0006261">
    <property type="term" value="P:DNA-templated DNA replication"/>
    <property type="evidence" value="ECO:0007669"/>
    <property type="project" value="TreeGrafter"/>
</dbReference>
<dbReference type="PATRIC" id="fig|148814.8.peg.385"/>
<dbReference type="InterPro" id="IPR015199">
    <property type="entry name" value="DNA_pol_III_delta_C"/>
</dbReference>
<dbReference type="GO" id="GO:0008408">
    <property type="term" value="F:3'-5' exonuclease activity"/>
    <property type="evidence" value="ECO:0007669"/>
    <property type="project" value="InterPro"/>
</dbReference>
<evidence type="ECO:0000256" key="3">
    <source>
        <dbReference type="ARBA" id="ARBA00022679"/>
    </source>
</evidence>
<dbReference type="GO" id="GO:0009360">
    <property type="term" value="C:DNA polymerase III complex"/>
    <property type="evidence" value="ECO:0007669"/>
    <property type="project" value="InterPro"/>
</dbReference>
<dbReference type="InterPro" id="IPR027417">
    <property type="entry name" value="P-loop_NTPase"/>
</dbReference>
<evidence type="ECO:0000256" key="4">
    <source>
        <dbReference type="ARBA" id="ARBA00022695"/>
    </source>
</evidence>
<dbReference type="Pfam" id="PF09115">
    <property type="entry name" value="DNApol3-delta_C"/>
    <property type="match status" value="1"/>
</dbReference>
<dbReference type="NCBIfam" id="NF005972">
    <property type="entry name" value="PRK08058.1"/>
    <property type="match status" value="1"/>
</dbReference>
<keyword evidence="4" id="KW-0548">Nucleotidyltransferase</keyword>
<name>A0A0M9DD38_9LACO</name>
<dbReference type="FunFam" id="3.40.50.300:FF:001255">
    <property type="entry name" value="DNA polymerase III subunit delta"/>
    <property type="match status" value="1"/>
</dbReference>
<proteinExistence type="predicted"/>
<keyword evidence="6" id="KW-0239">DNA-directed DNA polymerase</keyword>
<dbReference type="InterPro" id="IPR050238">
    <property type="entry name" value="DNA_Rep/Repair_Clamp_Loader"/>
</dbReference>
<keyword evidence="10" id="KW-1185">Reference proteome</keyword>
<evidence type="ECO:0000256" key="2">
    <source>
        <dbReference type="ARBA" id="ARBA00014363"/>
    </source>
</evidence>
<reference evidence="9 10" key="1">
    <citation type="journal article" date="2015" name="Genome Biol. Evol.">
        <title>Functionally Structured Genomes in Lactobacillus kunkeei Colonizing the Honey Crop and Food Products of Honeybees and Stingless Bees.</title>
        <authorList>
            <person name="Tamarit D."/>
            <person name="Ellegaard K.M."/>
            <person name="Wikander J."/>
            <person name="Olofsson T."/>
            <person name="Vasquez A."/>
            <person name="Andersson S.G."/>
        </authorList>
    </citation>
    <scope>NUCLEOTIDE SEQUENCE [LARGE SCALE GENOMIC DNA]</scope>
    <source>
        <strain evidence="9 10">LAko</strain>
    </source>
</reference>
<dbReference type="EC" id="2.7.7.7" evidence="1"/>
<evidence type="ECO:0000256" key="5">
    <source>
        <dbReference type="ARBA" id="ARBA00022705"/>
    </source>
</evidence>
<evidence type="ECO:0000313" key="10">
    <source>
        <dbReference type="Proteomes" id="UP000037778"/>
    </source>
</evidence>
<keyword evidence="3" id="KW-0808">Transferase</keyword>
<evidence type="ECO:0000256" key="1">
    <source>
        <dbReference type="ARBA" id="ARBA00012417"/>
    </source>
</evidence>
<dbReference type="EMBL" id="JXCY01000004">
    <property type="protein sequence ID" value="KOY76737.1"/>
    <property type="molecule type" value="Genomic_DNA"/>
</dbReference>
<dbReference type="AlphaFoldDB" id="A0A0M9DD38"/>
<evidence type="ECO:0000259" key="8">
    <source>
        <dbReference type="Pfam" id="PF09115"/>
    </source>
</evidence>
<dbReference type="PANTHER" id="PTHR11669:SF8">
    <property type="entry name" value="DNA POLYMERASE III SUBUNIT DELTA"/>
    <property type="match status" value="1"/>
</dbReference>
<comment type="caution">
    <text evidence="9">The sequence shown here is derived from an EMBL/GenBank/DDBJ whole genome shotgun (WGS) entry which is preliminary data.</text>
</comment>
<dbReference type="Pfam" id="PF13177">
    <property type="entry name" value="DNA_pol3_delta2"/>
    <property type="match status" value="1"/>
</dbReference>
<accession>A0A0M9DD38</accession>
<keyword evidence="5" id="KW-0235">DNA replication</keyword>
<evidence type="ECO:0000256" key="6">
    <source>
        <dbReference type="ARBA" id="ARBA00022932"/>
    </source>
</evidence>
<comment type="catalytic activity">
    <reaction evidence="7">
        <text>DNA(n) + a 2'-deoxyribonucleoside 5'-triphosphate = DNA(n+1) + diphosphate</text>
        <dbReference type="Rhea" id="RHEA:22508"/>
        <dbReference type="Rhea" id="RHEA-COMP:17339"/>
        <dbReference type="Rhea" id="RHEA-COMP:17340"/>
        <dbReference type="ChEBI" id="CHEBI:33019"/>
        <dbReference type="ChEBI" id="CHEBI:61560"/>
        <dbReference type="ChEBI" id="CHEBI:173112"/>
        <dbReference type="EC" id="2.7.7.7"/>
    </reaction>
</comment>
<dbReference type="PANTHER" id="PTHR11669">
    <property type="entry name" value="REPLICATION FACTOR C / DNA POLYMERASE III GAMMA-TAU SUBUNIT"/>
    <property type="match status" value="1"/>
</dbReference>
<dbReference type="SUPFAM" id="SSF52540">
    <property type="entry name" value="P-loop containing nucleoside triphosphate hydrolases"/>
    <property type="match status" value="1"/>
</dbReference>
<gene>
    <name evidence="9" type="ORF">RZ71_11900</name>
</gene>
<protein>
    <recommendedName>
        <fullName evidence="2">DNA polymerase III subunit delta'</fullName>
        <ecNumber evidence="1">2.7.7.7</ecNumber>
    </recommendedName>
</protein>
<dbReference type="Proteomes" id="UP000037778">
    <property type="component" value="Unassembled WGS sequence"/>
</dbReference>
<dbReference type="GO" id="GO:0003887">
    <property type="term" value="F:DNA-directed DNA polymerase activity"/>
    <property type="evidence" value="ECO:0007669"/>
    <property type="project" value="UniProtKB-KW"/>
</dbReference>
<feature type="domain" description="DNA polymerase III delta subunit C-terminal" evidence="8">
    <location>
        <begin position="250"/>
        <end position="313"/>
    </location>
</feature>
<dbReference type="RefSeq" id="WP_053791543.1">
    <property type="nucleotide sequence ID" value="NZ_JXCY01000004.1"/>
</dbReference>
<dbReference type="Gene3D" id="3.40.50.300">
    <property type="entry name" value="P-loop containing nucleotide triphosphate hydrolases"/>
    <property type="match status" value="1"/>
</dbReference>
<dbReference type="NCBIfam" id="TIGR00678">
    <property type="entry name" value="holB"/>
    <property type="match status" value="1"/>
</dbReference>
<evidence type="ECO:0000256" key="7">
    <source>
        <dbReference type="ARBA" id="ARBA00049244"/>
    </source>
</evidence>
<dbReference type="InterPro" id="IPR004622">
    <property type="entry name" value="DNA_pol_HolB"/>
</dbReference>
<evidence type="ECO:0000313" key="9">
    <source>
        <dbReference type="EMBL" id="KOY76737.1"/>
    </source>
</evidence>
<sequence length="336" mass="38091">MTENQVIAETEKKQKPLMDKFLQVVNNHELSHSYLFNGEEGVGKLSLALFITMRMFCKNVSDDSMPCGHCDECRRIAEQQHPDVVIIKPDGLSIKVDQIRYLKSEFSKSGLEGNQKFFIVCDAEKMTTGAANSLLKFIEEPGANIVSFLLTTNKNLILPTIISRTQVVDLNPLNTKVFNEELANLGVIPSQFKIIKRLTNQMSTVQAWQEDEWLTKIISAISQWFSMLVQRDKTSFVLVQSNIMPLVSDNSKRQVVIDMLLSIFEDVLDAKYTGSKDYNFPKQAQNIEQLSESINEAKLIQIMEVILNCNNQMAVNVSFQNILEATTLKIMKILNS</sequence>
<organism evidence="9 10">
    <name type="scientific">Apilactobacillus kunkeei</name>
    <dbReference type="NCBI Taxonomy" id="148814"/>
    <lineage>
        <taxon>Bacteria</taxon>
        <taxon>Bacillati</taxon>
        <taxon>Bacillota</taxon>
        <taxon>Bacilli</taxon>
        <taxon>Lactobacillales</taxon>
        <taxon>Lactobacillaceae</taxon>
        <taxon>Apilactobacillus</taxon>
    </lineage>
</organism>
<dbReference type="GO" id="GO:0003677">
    <property type="term" value="F:DNA binding"/>
    <property type="evidence" value="ECO:0007669"/>
    <property type="project" value="InterPro"/>
</dbReference>